<dbReference type="EMBL" id="NCKW01003907">
    <property type="protein sequence ID" value="POM75302.1"/>
    <property type="molecule type" value="Genomic_DNA"/>
</dbReference>
<feature type="region of interest" description="Disordered" evidence="1">
    <location>
        <begin position="1"/>
        <end position="54"/>
    </location>
</feature>
<keyword evidence="3" id="KW-1185">Reference proteome</keyword>
<feature type="compositionally biased region" description="Polar residues" evidence="1">
    <location>
        <begin position="1"/>
        <end position="11"/>
    </location>
</feature>
<accession>A0A2P4YBW5</accession>
<name>A0A2P4YBW5_9STRA</name>
<evidence type="ECO:0000313" key="2">
    <source>
        <dbReference type="EMBL" id="POM75302.1"/>
    </source>
</evidence>
<evidence type="ECO:0000313" key="3">
    <source>
        <dbReference type="Proteomes" id="UP000237271"/>
    </source>
</evidence>
<dbReference type="AlphaFoldDB" id="A0A2P4YBW5"/>
<reference evidence="2 3" key="1">
    <citation type="journal article" date="2017" name="Genome Biol. Evol.">
        <title>Phytophthora megakarya and P. palmivora, closely related causal agents of cacao black pod rot, underwent increases in genome sizes and gene numbers by different mechanisms.</title>
        <authorList>
            <person name="Ali S.S."/>
            <person name="Shao J."/>
            <person name="Lary D.J."/>
            <person name="Kronmiller B."/>
            <person name="Shen D."/>
            <person name="Strem M.D."/>
            <person name="Amoako-Attah I."/>
            <person name="Akrofi A.Y."/>
            <person name="Begoude B.A."/>
            <person name="Ten Hoopen G.M."/>
            <person name="Coulibaly K."/>
            <person name="Kebe B.I."/>
            <person name="Melnick R.L."/>
            <person name="Guiltinan M.J."/>
            <person name="Tyler B.M."/>
            <person name="Meinhardt L.W."/>
            <person name="Bailey B.A."/>
        </authorList>
    </citation>
    <scope>NUCLEOTIDE SEQUENCE [LARGE SCALE GENOMIC DNA]</scope>
    <source>
        <strain evidence="3">sbr112.9</strain>
    </source>
</reference>
<feature type="region of interest" description="Disordered" evidence="1">
    <location>
        <begin position="68"/>
        <end position="91"/>
    </location>
</feature>
<gene>
    <name evidence="2" type="ORF">PHPALM_7609</name>
</gene>
<dbReference type="Proteomes" id="UP000237271">
    <property type="component" value="Unassembled WGS sequence"/>
</dbReference>
<comment type="caution">
    <text evidence="2">The sequence shown here is derived from an EMBL/GenBank/DDBJ whole genome shotgun (WGS) entry which is preliminary data.</text>
</comment>
<organism evidence="2 3">
    <name type="scientific">Phytophthora palmivora</name>
    <dbReference type="NCBI Taxonomy" id="4796"/>
    <lineage>
        <taxon>Eukaryota</taxon>
        <taxon>Sar</taxon>
        <taxon>Stramenopiles</taxon>
        <taxon>Oomycota</taxon>
        <taxon>Peronosporomycetes</taxon>
        <taxon>Peronosporales</taxon>
        <taxon>Peronosporaceae</taxon>
        <taxon>Phytophthora</taxon>
    </lineage>
</organism>
<feature type="compositionally biased region" description="Basic and acidic residues" evidence="1">
    <location>
        <begin position="28"/>
        <end position="44"/>
    </location>
</feature>
<feature type="non-terminal residue" evidence="2">
    <location>
        <position position="1"/>
    </location>
</feature>
<sequence>AKATPASSPAKNLTLGEGRARAQAAKESAQKQVEEGAAKKRASEEGEEEGAVSETIEISNDLDEQQERYQAAQLQGAPEVTSSAPSTAAYPRGYYPADEVIGSPMFLEKLSTPLVF</sequence>
<protein>
    <submittedName>
        <fullName evidence="2">Uncharacterized protein</fullName>
    </submittedName>
</protein>
<evidence type="ECO:0000256" key="1">
    <source>
        <dbReference type="SAM" id="MobiDB-lite"/>
    </source>
</evidence>
<proteinExistence type="predicted"/>